<comment type="subunit">
    <text evidence="11">Interacts (via C-terminus) with HSPG2 (via C-terminus). Interacts with EFEMP1/FBLN3 and LAMB3. Interacts with MMP9.</text>
</comment>
<keyword evidence="7" id="KW-0677">Repeat</keyword>
<evidence type="ECO:0000256" key="2">
    <source>
        <dbReference type="ARBA" id="ARBA00022525"/>
    </source>
</evidence>
<feature type="signal peptide" evidence="16">
    <location>
        <begin position="1"/>
        <end position="21"/>
    </location>
</feature>
<proteinExistence type="predicted"/>
<comment type="caution">
    <text evidence="17">The sequence shown here is derived from an EMBL/GenBank/DDBJ whole genome shotgun (WGS) entry which is preliminary data.</text>
</comment>
<accession>A0A7J8BD29</accession>
<gene>
    <name evidence="17" type="ORF">HJG63_004257</name>
</gene>
<keyword evidence="9" id="KW-0325">Glycoprotein</keyword>
<sequence>MGTMPRAALVLACLAVAYVASEKASTASGQRELGPEYLQEVGYAAPPSPPRTRALPVDHPDTPQHGPQFEAQSEVQPPPSQEAGFVQEEELPPPQLSVKKEVDSPAPVQKETFPHKQQEEDSASSTHHVPAEPESSSNSAQHCPQGRPRGGWGHRLDDFPPGRPSPDNMDQICLPTRQHVVYGPWNLPQSGHSHLSRQGDTLNLLETGYSRCCRCQNYMNRLDCAKLVWEDAMTQFCEAEFSVKTRPHWCCRRQGEARLSCFQEEAPRPHYKPRACSGRPPALSLGPELPFPPGEPTLDNIKNICHLRRFRSVPRSLPATDPVQRQLQALTRLEGEFQRCCRPGSNHTCARKAWEDALDRYCDQEQGIKTRHHSCCHYPPSPARDDCFASRAPFPYYDRDILTIDLSRITPNLMGYLCGNQKVLTKHKHIPGLIRNMTASCCDLPLPEQACCAEEEKAAFIDDLCGARRNFWRDSAFCCKLNLGDEQTNCFNTNYLRNVALVAGNVEETEGQGEQNPTRGTNTSPTPESKEE</sequence>
<feature type="region of interest" description="Disordered" evidence="15">
    <location>
        <begin position="508"/>
        <end position="532"/>
    </location>
</feature>
<dbReference type="GO" id="GO:0080090">
    <property type="term" value="P:regulation of primary metabolic process"/>
    <property type="evidence" value="ECO:0007669"/>
    <property type="project" value="UniProtKB-ARBA"/>
</dbReference>
<evidence type="ECO:0000313" key="18">
    <source>
        <dbReference type="Proteomes" id="UP000593571"/>
    </source>
</evidence>
<dbReference type="PANTHER" id="PTHR16776:SF3">
    <property type="entry name" value="EXTRACELLULAR MATRIX PROTEIN 1"/>
    <property type="match status" value="1"/>
</dbReference>
<dbReference type="Gene3D" id="1.10.246.10">
    <property type="match status" value="3"/>
</dbReference>
<dbReference type="EMBL" id="JACASE010000017">
    <property type="protein sequence ID" value="KAF6396594.1"/>
    <property type="molecule type" value="Genomic_DNA"/>
</dbReference>
<evidence type="ECO:0000256" key="3">
    <source>
        <dbReference type="ARBA" id="ARBA00022530"/>
    </source>
</evidence>
<evidence type="ECO:0000256" key="1">
    <source>
        <dbReference type="ARBA" id="ARBA00004498"/>
    </source>
</evidence>
<dbReference type="InterPro" id="IPR020858">
    <property type="entry name" value="Serum_albumin-like"/>
</dbReference>
<evidence type="ECO:0000256" key="5">
    <source>
        <dbReference type="ARBA" id="ARBA00022657"/>
    </source>
</evidence>
<evidence type="ECO:0000256" key="12">
    <source>
        <dbReference type="ARBA" id="ARBA00074822"/>
    </source>
</evidence>
<dbReference type="GO" id="GO:0007165">
    <property type="term" value="P:signal transduction"/>
    <property type="evidence" value="ECO:0007669"/>
    <property type="project" value="InterPro"/>
</dbReference>
<dbReference type="Proteomes" id="UP000593571">
    <property type="component" value="Unassembled WGS sequence"/>
</dbReference>
<evidence type="ECO:0000256" key="6">
    <source>
        <dbReference type="ARBA" id="ARBA00022729"/>
    </source>
</evidence>
<keyword evidence="14" id="KW-0495">Mineral balance</keyword>
<dbReference type="GO" id="GO:0031214">
    <property type="term" value="P:biomineral tissue development"/>
    <property type="evidence" value="ECO:0007669"/>
    <property type="project" value="UniProtKB-KW"/>
</dbReference>
<dbReference type="GO" id="GO:0005615">
    <property type="term" value="C:extracellular space"/>
    <property type="evidence" value="ECO:0007669"/>
    <property type="project" value="InterPro"/>
</dbReference>
<keyword evidence="5" id="KW-0037">Angiogenesis</keyword>
<keyword evidence="8" id="KW-0892">Osteogenesis</keyword>
<keyword evidence="6 16" id="KW-0732">Signal</keyword>
<dbReference type="FunFam" id="1.10.246.10:FF:000006">
    <property type="entry name" value="Extracellular matrix protein 1"/>
    <property type="match status" value="1"/>
</dbReference>
<dbReference type="AlphaFoldDB" id="A0A7J8BD29"/>
<dbReference type="PANTHER" id="PTHR16776">
    <property type="entry name" value="EXTRACELLULAR MATRIX PROTEIN 1"/>
    <property type="match status" value="1"/>
</dbReference>
<evidence type="ECO:0000256" key="10">
    <source>
        <dbReference type="ARBA" id="ARBA00054936"/>
    </source>
</evidence>
<dbReference type="GO" id="GO:0001525">
    <property type="term" value="P:angiogenesis"/>
    <property type="evidence" value="ECO:0007669"/>
    <property type="project" value="UniProtKB-KW"/>
</dbReference>
<comment type="function">
    <text evidence="10">Involved in endochondral bone formation as negative regulator of bone mineralization. Stimulates the proliferation of endothelial cells and promotes angiogenesis. Inhibits MMP9 proteolytic activity.</text>
</comment>
<dbReference type="GO" id="GO:0001503">
    <property type="term" value="P:ossification"/>
    <property type="evidence" value="ECO:0007669"/>
    <property type="project" value="UniProtKB-KW"/>
</dbReference>
<keyword evidence="18" id="KW-1185">Reference proteome</keyword>
<keyword evidence="4" id="KW-0091">Biomineralization</keyword>
<evidence type="ECO:0000256" key="7">
    <source>
        <dbReference type="ARBA" id="ARBA00022737"/>
    </source>
</evidence>
<evidence type="ECO:0000256" key="11">
    <source>
        <dbReference type="ARBA" id="ARBA00062720"/>
    </source>
</evidence>
<organism evidence="17 18">
    <name type="scientific">Rousettus aegyptiacus</name>
    <name type="common">Egyptian fruit bat</name>
    <name type="synonym">Pteropus aegyptiacus</name>
    <dbReference type="NCBI Taxonomy" id="9407"/>
    <lineage>
        <taxon>Eukaryota</taxon>
        <taxon>Metazoa</taxon>
        <taxon>Chordata</taxon>
        <taxon>Craniata</taxon>
        <taxon>Vertebrata</taxon>
        <taxon>Euteleostomi</taxon>
        <taxon>Mammalia</taxon>
        <taxon>Eutheria</taxon>
        <taxon>Laurasiatheria</taxon>
        <taxon>Chiroptera</taxon>
        <taxon>Yinpterochiroptera</taxon>
        <taxon>Pteropodoidea</taxon>
        <taxon>Pteropodidae</taxon>
        <taxon>Rousettinae</taxon>
        <taxon>Rousettus</taxon>
    </lineage>
</organism>
<evidence type="ECO:0000256" key="13">
    <source>
        <dbReference type="ARBA" id="ARBA00079511"/>
    </source>
</evidence>
<comment type="subcellular location">
    <subcellularLocation>
        <location evidence="1">Secreted</location>
        <location evidence="1">Extracellular space</location>
        <location evidence="1">Extracellular matrix</location>
    </subcellularLocation>
</comment>
<reference evidence="17 18" key="1">
    <citation type="journal article" date="2020" name="Nature">
        <title>Six reference-quality genomes reveal evolution of bat adaptations.</title>
        <authorList>
            <person name="Jebb D."/>
            <person name="Huang Z."/>
            <person name="Pippel M."/>
            <person name="Hughes G.M."/>
            <person name="Lavrichenko K."/>
            <person name="Devanna P."/>
            <person name="Winkler S."/>
            <person name="Jermiin L.S."/>
            <person name="Skirmuntt E.C."/>
            <person name="Katzourakis A."/>
            <person name="Burkitt-Gray L."/>
            <person name="Ray D.A."/>
            <person name="Sullivan K.A.M."/>
            <person name="Roscito J.G."/>
            <person name="Kirilenko B.M."/>
            <person name="Davalos L.M."/>
            <person name="Corthals A.P."/>
            <person name="Power M.L."/>
            <person name="Jones G."/>
            <person name="Ransome R.D."/>
            <person name="Dechmann D.K.N."/>
            <person name="Locatelli A.G."/>
            <person name="Puechmaille S.J."/>
            <person name="Fedrigo O."/>
            <person name="Jarvis E.D."/>
            <person name="Hiller M."/>
            <person name="Vernes S.C."/>
            <person name="Myers E.W."/>
            <person name="Teeling E.C."/>
        </authorList>
    </citation>
    <scope>NUCLEOTIDE SEQUENCE [LARGE SCALE GENOMIC DNA]</scope>
    <source>
        <strain evidence="17">MRouAeg1</strain>
        <tissue evidence="17">Muscle</tissue>
    </source>
</reference>
<dbReference type="GO" id="GO:0060255">
    <property type="term" value="P:regulation of macromolecule metabolic process"/>
    <property type="evidence" value="ECO:0007669"/>
    <property type="project" value="UniProtKB-ARBA"/>
</dbReference>
<evidence type="ECO:0000256" key="9">
    <source>
        <dbReference type="ARBA" id="ARBA00023180"/>
    </source>
</evidence>
<evidence type="ECO:0000256" key="14">
    <source>
        <dbReference type="ARBA" id="ARBA00084103"/>
    </source>
</evidence>
<protein>
    <recommendedName>
        <fullName evidence="12">Extracellular matrix protein 1</fullName>
    </recommendedName>
    <alternativeName>
        <fullName evidence="13">Secretory component p85</fullName>
    </alternativeName>
</protein>
<evidence type="ECO:0000256" key="16">
    <source>
        <dbReference type="SAM" id="SignalP"/>
    </source>
</evidence>
<evidence type="ECO:0000256" key="4">
    <source>
        <dbReference type="ARBA" id="ARBA00022591"/>
    </source>
</evidence>
<evidence type="ECO:0000256" key="15">
    <source>
        <dbReference type="SAM" id="MobiDB-lite"/>
    </source>
</evidence>
<evidence type="ECO:0000256" key="8">
    <source>
        <dbReference type="ARBA" id="ARBA00022855"/>
    </source>
</evidence>
<dbReference type="Pfam" id="PF05782">
    <property type="entry name" value="ECM1"/>
    <property type="match status" value="1"/>
</dbReference>
<evidence type="ECO:0000313" key="17">
    <source>
        <dbReference type="EMBL" id="KAF6396594.1"/>
    </source>
</evidence>
<feature type="region of interest" description="Disordered" evidence="15">
    <location>
        <begin position="24"/>
        <end position="168"/>
    </location>
</feature>
<feature type="compositionally biased region" description="Polar residues" evidence="15">
    <location>
        <begin position="512"/>
        <end position="532"/>
    </location>
</feature>
<keyword evidence="3" id="KW-0272">Extracellular matrix</keyword>
<keyword evidence="2" id="KW-0964">Secreted</keyword>
<dbReference type="SUPFAM" id="SSF48552">
    <property type="entry name" value="Serum albumin-like"/>
    <property type="match status" value="2"/>
</dbReference>
<dbReference type="InterPro" id="IPR008605">
    <property type="entry name" value="ECM1"/>
</dbReference>
<dbReference type="GO" id="GO:0030500">
    <property type="term" value="P:regulation of bone mineralization"/>
    <property type="evidence" value="ECO:0007669"/>
    <property type="project" value="UniProtKB-KW"/>
</dbReference>
<name>A0A7J8BD29_ROUAE</name>
<feature type="chain" id="PRO_5029497587" description="Extracellular matrix protein 1" evidence="16">
    <location>
        <begin position="22"/>
        <end position="532"/>
    </location>
</feature>